<gene>
    <name evidence="9 12" type="primary">ffh</name>
    <name evidence="12" type="ORF">J4573_50060</name>
</gene>
<evidence type="ECO:0000313" key="12">
    <source>
        <dbReference type="EMBL" id="MBO2455303.1"/>
    </source>
</evidence>
<dbReference type="FunFam" id="3.40.50.300:FF:000022">
    <property type="entry name" value="Signal recognition particle 54 kDa subunit"/>
    <property type="match status" value="1"/>
</dbReference>
<comment type="function">
    <text evidence="9">Involved in targeting and insertion of nascent membrane proteins into the cytoplasmic membrane. Binds to the hydrophobic signal sequence of the ribosome-nascent chain (RNC) as it emerges from the ribosomes. The SRP-RNC complex is then targeted to the cytoplasmic membrane where it interacts with the SRP receptor FtsY.</text>
</comment>
<comment type="caution">
    <text evidence="12">The sequence shown here is derived from an EMBL/GenBank/DDBJ whole genome shotgun (WGS) entry which is preliminary data.</text>
</comment>
<dbReference type="NCBIfam" id="TIGR00959">
    <property type="entry name" value="ffh"/>
    <property type="match status" value="1"/>
</dbReference>
<dbReference type="GO" id="GO:0008312">
    <property type="term" value="F:7S RNA binding"/>
    <property type="evidence" value="ECO:0007669"/>
    <property type="project" value="InterPro"/>
</dbReference>
<dbReference type="PROSITE" id="PS00300">
    <property type="entry name" value="SRP54"/>
    <property type="match status" value="1"/>
</dbReference>
<dbReference type="PANTHER" id="PTHR11564:SF5">
    <property type="entry name" value="SIGNAL RECOGNITION PARTICLE SUBUNIT SRP54"/>
    <property type="match status" value="1"/>
</dbReference>
<dbReference type="Pfam" id="PF00448">
    <property type="entry name" value="SRP54"/>
    <property type="match status" value="1"/>
</dbReference>
<keyword evidence="6 9" id="KW-0733">Signal recognition particle</keyword>
<keyword evidence="5 9" id="KW-0342">GTP-binding</keyword>
<name>A0A939T9M2_9ACTN</name>
<feature type="binding site" evidence="9">
    <location>
        <begin position="192"/>
        <end position="196"/>
    </location>
    <ligand>
        <name>GTP</name>
        <dbReference type="ChEBI" id="CHEBI:37565"/>
    </ligand>
</feature>
<dbReference type="GO" id="GO:0005525">
    <property type="term" value="F:GTP binding"/>
    <property type="evidence" value="ECO:0007669"/>
    <property type="project" value="UniProtKB-UniRule"/>
</dbReference>
<comment type="subunit">
    <text evidence="9">Part of the signal recognition particle protein translocation system, which is composed of SRP and FtsY.</text>
</comment>
<dbReference type="InterPro" id="IPR000897">
    <property type="entry name" value="SRP54_GTPase_dom"/>
</dbReference>
<keyword evidence="7 9" id="KW-0687">Ribonucleoprotein</keyword>
<evidence type="ECO:0000256" key="10">
    <source>
        <dbReference type="SAM" id="MobiDB-lite"/>
    </source>
</evidence>
<dbReference type="Gene3D" id="1.10.260.30">
    <property type="entry name" value="Signal recognition particle, SRP54 subunit, M-domain"/>
    <property type="match status" value="1"/>
</dbReference>
<sequence length="523" mass="55801">MFETLSDRLTTVFSSLRSKGRLSEADINATAREIRVALLEADVALPVVKDFIAQIKERAAGAEVSQALNPAQQVVKIVNEELINILGGETRRIRFAKNPPTVIMLAGLQGAGKTTLAGKLAKWLKAEGHAPLLVAADLQRPNAVQQLQVVGERAGVQVFAPEPGSGVGDPVDVARRSIEQAKHAQHDIVVIDTAGRLGVDAEMMQQAIDIRDAVKPDDILFVVDAMVGQDAVNTAQAFMEGVGFDGVVLTKLDGDARGGAALSVRHITGRPIMFASTGEKLEDFSVFHPDRMAGRILDMGDILTLIEQAEQAFDAEQAEKMTTKFASGEDFTLEDFLEQMMMIRKLGPIGNLLGMMPGMGQVREQVSQIDDKDLDRVAAIIRSMTPGERSNPKIINGSRRARIAKGSGVQVGEVSSLVTRFFDAQKMMRQMAGGMGLPGMPGRRKAAKAAKNAKNKKGKQRSGDPRKRAGGPQKGADQPAAADAPQGLPPGLGGQLPPGLGGGQLPPGFQMPDLGKLQGRKKK</sequence>
<feature type="domain" description="SRP54-type proteins GTP-binding" evidence="11">
    <location>
        <begin position="271"/>
        <end position="284"/>
    </location>
</feature>
<comment type="similarity">
    <text evidence="1 9">Belongs to the GTP-binding SRP family. SRP54 subfamily.</text>
</comment>
<keyword evidence="2 9" id="KW-0547">Nucleotide-binding</keyword>
<dbReference type="EMBL" id="JAGEOJ010000035">
    <property type="protein sequence ID" value="MBO2455303.1"/>
    <property type="molecule type" value="Genomic_DNA"/>
</dbReference>
<dbReference type="InterPro" id="IPR036891">
    <property type="entry name" value="Signal_recog_part_SRP54_M_sf"/>
</dbReference>
<comment type="catalytic activity">
    <reaction evidence="8 9">
        <text>GTP + H2O = GDP + phosphate + H(+)</text>
        <dbReference type="Rhea" id="RHEA:19669"/>
        <dbReference type="ChEBI" id="CHEBI:15377"/>
        <dbReference type="ChEBI" id="CHEBI:15378"/>
        <dbReference type="ChEBI" id="CHEBI:37565"/>
        <dbReference type="ChEBI" id="CHEBI:43474"/>
        <dbReference type="ChEBI" id="CHEBI:58189"/>
        <dbReference type="EC" id="3.6.5.4"/>
    </reaction>
</comment>
<organism evidence="12 13">
    <name type="scientific">Actinomadura barringtoniae</name>
    <dbReference type="NCBI Taxonomy" id="1427535"/>
    <lineage>
        <taxon>Bacteria</taxon>
        <taxon>Bacillati</taxon>
        <taxon>Actinomycetota</taxon>
        <taxon>Actinomycetes</taxon>
        <taxon>Streptosporangiales</taxon>
        <taxon>Thermomonosporaceae</taxon>
        <taxon>Actinomadura</taxon>
    </lineage>
</organism>
<dbReference type="InterPro" id="IPR013822">
    <property type="entry name" value="Signal_recog_particl_SRP54_hlx"/>
</dbReference>
<comment type="subcellular location">
    <subcellularLocation>
        <location evidence="9">Cytoplasm</location>
    </subcellularLocation>
    <text evidence="9">The SRP-RNC complex is targeted to the cytoplasmic membrane.</text>
</comment>
<proteinExistence type="inferred from homology"/>
<feature type="binding site" evidence="9">
    <location>
        <begin position="107"/>
        <end position="114"/>
    </location>
    <ligand>
        <name>GTP</name>
        <dbReference type="ChEBI" id="CHEBI:37565"/>
    </ligand>
</feature>
<dbReference type="Proteomes" id="UP000669179">
    <property type="component" value="Unassembled WGS sequence"/>
</dbReference>
<keyword evidence="4 9" id="KW-0694">RNA-binding</keyword>
<dbReference type="HAMAP" id="MF_00306">
    <property type="entry name" value="SRP54"/>
    <property type="match status" value="1"/>
</dbReference>
<dbReference type="Pfam" id="PF02978">
    <property type="entry name" value="SRP_SPB"/>
    <property type="match status" value="1"/>
</dbReference>
<feature type="binding site" evidence="9">
    <location>
        <begin position="250"/>
        <end position="253"/>
    </location>
    <ligand>
        <name>GTP</name>
        <dbReference type="ChEBI" id="CHEBI:37565"/>
    </ligand>
</feature>
<dbReference type="SMART" id="SM00963">
    <property type="entry name" value="SRP54_N"/>
    <property type="match status" value="1"/>
</dbReference>
<dbReference type="GO" id="GO:0003924">
    <property type="term" value="F:GTPase activity"/>
    <property type="evidence" value="ECO:0007669"/>
    <property type="project" value="UniProtKB-UniRule"/>
</dbReference>
<dbReference type="GO" id="GO:0006614">
    <property type="term" value="P:SRP-dependent cotranslational protein targeting to membrane"/>
    <property type="evidence" value="ECO:0007669"/>
    <property type="project" value="InterPro"/>
</dbReference>
<feature type="compositionally biased region" description="Low complexity" evidence="10">
    <location>
        <begin position="470"/>
        <end position="486"/>
    </location>
</feature>
<evidence type="ECO:0000313" key="13">
    <source>
        <dbReference type="Proteomes" id="UP000669179"/>
    </source>
</evidence>
<dbReference type="CDD" id="cd18539">
    <property type="entry name" value="SRP_G"/>
    <property type="match status" value="1"/>
</dbReference>
<dbReference type="EC" id="3.6.5.4" evidence="9"/>
<evidence type="ECO:0000256" key="3">
    <source>
        <dbReference type="ARBA" id="ARBA00022801"/>
    </source>
</evidence>
<evidence type="ECO:0000259" key="11">
    <source>
        <dbReference type="PROSITE" id="PS00300"/>
    </source>
</evidence>
<evidence type="ECO:0000256" key="5">
    <source>
        <dbReference type="ARBA" id="ARBA00023134"/>
    </source>
</evidence>
<keyword evidence="3 9" id="KW-0378">Hydrolase</keyword>
<feature type="compositionally biased region" description="Basic residues" evidence="10">
    <location>
        <begin position="442"/>
        <end position="460"/>
    </location>
</feature>
<dbReference type="SUPFAM" id="SSF52540">
    <property type="entry name" value="P-loop containing nucleoside triphosphate hydrolases"/>
    <property type="match status" value="1"/>
</dbReference>
<dbReference type="SMART" id="SM00962">
    <property type="entry name" value="SRP54"/>
    <property type="match status" value="1"/>
</dbReference>
<evidence type="ECO:0000256" key="7">
    <source>
        <dbReference type="ARBA" id="ARBA00023274"/>
    </source>
</evidence>
<dbReference type="InterPro" id="IPR004780">
    <property type="entry name" value="SRP"/>
</dbReference>
<evidence type="ECO:0000256" key="8">
    <source>
        <dbReference type="ARBA" id="ARBA00048027"/>
    </source>
</evidence>
<dbReference type="InterPro" id="IPR022941">
    <property type="entry name" value="SRP54"/>
</dbReference>
<accession>A0A939T9M2</accession>
<feature type="region of interest" description="Disordered" evidence="10">
    <location>
        <begin position="432"/>
        <end position="523"/>
    </location>
</feature>
<keyword evidence="9" id="KW-0963">Cytoplasm</keyword>
<evidence type="ECO:0000256" key="6">
    <source>
        <dbReference type="ARBA" id="ARBA00023135"/>
    </source>
</evidence>
<dbReference type="InterPro" id="IPR004125">
    <property type="entry name" value="Signal_recog_particle_SRP54_M"/>
</dbReference>
<dbReference type="SMART" id="SM00382">
    <property type="entry name" value="AAA"/>
    <property type="match status" value="1"/>
</dbReference>
<dbReference type="SUPFAM" id="SSF47446">
    <property type="entry name" value="Signal peptide-binding domain"/>
    <property type="match status" value="1"/>
</dbReference>
<feature type="compositionally biased region" description="Gly residues" evidence="10">
    <location>
        <begin position="490"/>
        <end position="505"/>
    </location>
</feature>
<dbReference type="GO" id="GO:0048500">
    <property type="term" value="C:signal recognition particle"/>
    <property type="evidence" value="ECO:0007669"/>
    <property type="project" value="UniProtKB-UniRule"/>
</dbReference>
<evidence type="ECO:0000256" key="9">
    <source>
        <dbReference type="HAMAP-Rule" id="MF_00306"/>
    </source>
</evidence>
<dbReference type="InterPro" id="IPR027417">
    <property type="entry name" value="P-loop_NTPase"/>
</dbReference>
<reference evidence="12" key="1">
    <citation type="submission" date="2021-03" db="EMBL/GenBank/DDBJ databases">
        <authorList>
            <person name="Kanchanasin P."/>
            <person name="Saeng-In P."/>
            <person name="Phongsopitanun W."/>
            <person name="Yuki M."/>
            <person name="Kudo T."/>
            <person name="Ohkuma M."/>
            <person name="Tanasupawat S."/>
        </authorList>
    </citation>
    <scope>NUCLEOTIDE SEQUENCE</scope>
    <source>
        <strain evidence="12">GKU 128</strain>
    </source>
</reference>
<dbReference type="Gene3D" id="3.40.50.300">
    <property type="entry name" value="P-loop containing nucleotide triphosphate hydrolases"/>
    <property type="match status" value="1"/>
</dbReference>
<dbReference type="InterPro" id="IPR042101">
    <property type="entry name" value="SRP54_N_sf"/>
</dbReference>
<dbReference type="Pfam" id="PF02881">
    <property type="entry name" value="SRP54_N"/>
    <property type="match status" value="1"/>
</dbReference>
<protein>
    <recommendedName>
        <fullName evidence="9">Signal recognition particle protein</fullName>
        <ecNumber evidence="9">3.6.5.4</ecNumber>
    </recommendedName>
    <alternativeName>
        <fullName evidence="9">Fifty-four homolog</fullName>
    </alternativeName>
</protein>
<evidence type="ECO:0000256" key="4">
    <source>
        <dbReference type="ARBA" id="ARBA00022884"/>
    </source>
</evidence>
<comment type="domain">
    <text evidence="9">Composed of three domains: the N-terminal N domain, which is responsible for interactions with the ribosome, the central G domain, which binds GTP, and the C-terminal M domain, which binds the RNA and the signal sequence of the RNC.</text>
</comment>
<dbReference type="InterPro" id="IPR003593">
    <property type="entry name" value="AAA+_ATPase"/>
</dbReference>
<keyword evidence="13" id="KW-1185">Reference proteome</keyword>
<dbReference type="RefSeq" id="WP_208263531.1">
    <property type="nucleotide sequence ID" value="NZ_JAGEOJ010000035.1"/>
</dbReference>
<evidence type="ECO:0000256" key="2">
    <source>
        <dbReference type="ARBA" id="ARBA00022741"/>
    </source>
</evidence>
<dbReference type="AlphaFoldDB" id="A0A939T9M2"/>
<dbReference type="PANTHER" id="PTHR11564">
    <property type="entry name" value="SIGNAL RECOGNITION PARTICLE 54K PROTEIN SRP54"/>
    <property type="match status" value="1"/>
</dbReference>
<dbReference type="Gene3D" id="1.20.120.140">
    <property type="entry name" value="Signal recognition particle SRP54, nucleotide-binding domain"/>
    <property type="match status" value="1"/>
</dbReference>
<evidence type="ECO:0000256" key="1">
    <source>
        <dbReference type="ARBA" id="ARBA00005450"/>
    </source>
</evidence>